<reference evidence="2 3" key="1">
    <citation type="journal article" date="2019" name="Emerg. Microbes Infect.">
        <title>Comprehensive subspecies identification of 175 nontuberculous mycobacteria species based on 7547 genomic profiles.</title>
        <authorList>
            <person name="Matsumoto Y."/>
            <person name="Kinjo T."/>
            <person name="Motooka D."/>
            <person name="Nabeya D."/>
            <person name="Jung N."/>
            <person name="Uechi K."/>
            <person name="Horii T."/>
            <person name="Iida T."/>
            <person name="Fujita J."/>
            <person name="Nakamura S."/>
        </authorList>
    </citation>
    <scope>NUCLEOTIDE SEQUENCE [LARGE SCALE GENOMIC DNA]</scope>
    <source>
        <strain evidence="2 3">JCM 18538</strain>
    </source>
</reference>
<dbReference type="GO" id="GO:0008703">
    <property type="term" value="F:5-amino-6-(5-phosphoribosylamino)uracil reductase activity"/>
    <property type="evidence" value="ECO:0007669"/>
    <property type="project" value="InterPro"/>
</dbReference>
<dbReference type="SUPFAM" id="SSF53597">
    <property type="entry name" value="Dihydrofolate reductase-like"/>
    <property type="match status" value="1"/>
</dbReference>
<sequence length="225" mass="24210">MSLARCSGLPDVITRTLEMEPAVPRTNLSMSISADGYVAGPNQSEEHPLGVGGQLLHGWHIGPDAEHPVNRQVVSEMLDGMGATIMGRNMFGPVRGDWGDSDWTGWWGDEPPYHCPVFVLTHHAHDPIALEGTTFHFVTDGIESAYAQAVEAAGDRPISIAGGASCARQAIQAGLVDEIDLQVSPVILGSGERLFDGFEAGTPRLELERVLEAPGVAHLRYRVLR</sequence>
<dbReference type="PANTHER" id="PTHR38011:SF12">
    <property type="entry name" value="BIFUNCTIONAL DEAMINASE-REDUCTASE DOMAIN PROTEIN"/>
    <property type="match status" value="1"/>
</dbReference>
<geneLocation type="plasmid" evidence="3">
    <name>pjcm18538 dna</name>
</geneLocation>
<protein>
    <submittedName>
        <fullName evidence="2">Deaminase reductase</fullName>
    </submittedName>
</protein>
<gene>
    <name evidence="2" type="ORF">MARA_29340</name>
</gene>
<feature type="domain" description="Bacterial bifunctional deaminase-reductase C-terminal" evidence="1">
    <location>
        <begin position="27"/>
        <end position="211"/>
    </location>
</feature>
<proteinExistence type="predicted"/>
<evidence type="ECO:0000313" key="3">
    <source>
        <dbReference type="Proteomes" id="UP000467428"/>
    </source>
</evidence>
<dbReference type="Gene3D" id="3.40.430.10">
    <property type="entry name" value="Dihydrofolate Reductase, subunit A"/>
    <property type="match status" value="1"/>
</dbReference>
<dbReference type="InterPro" id="IPR050765">
    <property type="entry name" value="Riboflavin_Biosynth_HTPR"/>
</dbReference>
<dbReference type="KEGG" id="marz:MARA_29340"/>
<dbReference type="AlphaFoldDB" id="A0A7I7RZN7"/>
<evidence type="ECO:0000313" key="2">
    <source>
        <dbReference type="EMBL" id="BBY49466.1"/>
    </source>
</evidence>
<accession>A0A7I7RZN7</accession>
<dbReference type="Pfam" id="PF01872">
    <property type="entry name" value="RibD_C"/>
    <property type="match status" value="1"/>
</dbReference>
<dbReference type="EMBL" id="AP022593">
    <property type="protein sequence ID" value="BBY49466.1"/>
    <property type="molecule type" value="Genomic_DNA"/>
</dbReference>
<dbReference type="GO" id="GO:0009231">
    <property type="term" value="P:riboflavin biosynthetic process"/>
    <property type="evidence" value="ECO:0007669"/>
    <property type="project" value="InterPro"/>
</dbReference>
<dbReference type="Proteomes" id="UP000467428">
    <property type="component" value="Chromosome"/>
</dbReference>
<organism evidence="2 3">
    <name type="scientific">Mycolicibacterium arabiense</name>
    <dbReference type="NCBI Taxonomy" id="1286181"/>
    <lineage>
        <taxon>Bacteria</taxon>
        <taxon>Bacillati</taxon>
        <taxon>Actinomycetota</taxon>
        <taxon>Actinomycetes</taxon>
        <taxon>Mycobacteriales</taxon>
        <taxon>Mycobacteriaceae</taxon>
        <taxon>Mycolicibacterium</taxon>
    </lineage>
</organism>
<evidence type="ECO:0000259" key="1">
    <source>
        <dbReference type="Pfam" id="PF01872"/>
    </source>
</evidence>
<keyword evidence="3" id="KW-1185">Reference proteome</keyword>
<dbReference type="InterPro" id="IPR024072">
    <property type="entry name" value="DHFR-like_dom_sf"/>
</dbReference>
<dbReference type="InterPro" id="IPR002734">
    <property type="entry name" value="RibDG_C"/>
</dbReference>
<dbReference type="PANTHER" id="PTHR38011">
    <property type="entry name" value="DIHYDROFOLATE REDUCTASE FAMILY PROTEIN (AFU_ORTHOLOGUE AFUA_8G06820)"/>
    <property type="match status" value="1"/>
</dbReference>
<name>A0A7I7RZN7_9MYCO</name>